<dbReference type="EMBL" id="CM046114">
    <property type="protein sequence ID" value="KAI8419708.1"/>
    <property type="molecule type" value="Genomic_DNA"/>
</dbReference>
<dbReference type="Proteomes" id="UP001064048">
    <property type="component" value="Chromosome 14"/>
</dbReference>
<protein>
    <submittedName>
        <fullName evidence="1">Uncharacterized protein</fullName>
    </submittedName>
</protein>
<sequence>MPGLKAISRYGCGFSVHAIVCVASRTGISWHLIALSRMRSSLAPSPWICSGAVANFCTNTCVGRPPPRFFLLKQLDVYGGVVLQWTSYD</sequence>
<keyword evidence="2" id="KW-1185">Reference proteome</keyword>
<accession>A0ACC0J6Z6</accession>
<organism evidence="1 2">
    <name type="scientific">Choristoneura fumiferana</name>
    <name type="common">Spruce budworm moth</name>
    <name type="synonym">Archips fumiferana</name>
    <dbReference type="NCBI Taxonomy" id="7141"/>
    <lineage>
        <taxon>Eukaryota</taxon>
        <taxon>Metazoa</taxon>
        <taxon>Ecdysozoa</taxon>
        <taxon>Arthropoda</taxon>
        <taxon>Hexapoda</taxon>
        <taxon>Insecta</taxon>
        <taxon>Pterygota</taxon>
        <taxon>Neoptera</taxon>
        <taxon>Endopterygota</taxon>
        <taxon>Lepidoptera</taxon>
        <taxon>Glossata</taxon>
        <taxon>Ditrysia</taxon>
        <taxon>Tortricoidea</taxon>
        <taxon>Tortricidae</taxon>
        <taxon>Tortricinae</taxon>
        <taxon>Choristoneura</taxon>
    </lineage>
</organism>
<evidence type="ECO:0000313" key="1">
    <source>
        <dbReference type="EMBL" id="KAI8419708.1"/>
    </source>
</evidence>
<gene>
    <name evidence="1" type="ORF">MSG28_008395</name>
</gene>
<name>A0ACC0J6Z6_CHOFU</name>
<comment type="caution">
    <text evidence="1">The sequence shown here is derived from an EMBL/GenBank/DDBJ whole genome shotgun (WGS) entry which is preliminary data.</text>
</comment>
<evidence type="ECO:0000313" key="2">
    <source>
        <dbReference type="Proteomes" id="UP001064048"/>
    </source>
</evidence>
<proteinExistence type="predicted"/>
<reference evidence="1 2" key="1">
    <citation type="journal article" date="2022" name="Genome Biol. Evol.">
        <title>The Spruce Budworm Genome: Reconstructing the Evolutionary History of Antifreeze Proteins.</title>
        <authorList>
            <person name="Beliveau C."/>
            <person name="Gagne P."/>
            <person name="Picq S."/>
            <person name="Vernygora O."/>
            <person name="Keeling C.I."/>
            <person name="Pinkney K."/>
            <person name="Doucet D."/>
            <person name="Wen F."/>
            <person name="Johnston J.S."/>
            <person name="Maaroufi H."/>
            <person name="Boyle B."/>
            <person name="Laroche J."/>
            <person name="Dewar K."/>
            <person name="Juretic N."/>
            <person name="Blackburn G."/>
            <person name="Nisole A."/>
            <person name="Brunet B."/>
            <person name="Brandao M."/>
            <person name="Lumley L."/>
            <person name="Duan J."/>
            <person name="Quan G."/>
            <person name="Lucarotti C.J."/>
            <person name="Roe A.D."/>
            <person name="Sperling F.A.H."/>
            <person name="Levesque R.C."/>
            <person name="Cusson M."/>
        </authorList>
    </citation>
    <scope>NUCLEOTIDE SEQUENCE [LARGE SCALE GENOMIC DNA]</scope>
    <source>
        <strain evidence="1">Glfc:IPQL:Cfum</strain>
    </source>
</reference>